<proteinExistence type="inferred from homology"/>
<accession>A0A7S1EUB0</accession>
<feature type="transmembrane region" description="Helical" evidence="6">
    <location>
        <begin position="237"/>
        <end position="256"/>
    </location>
</feature>
<feature type="transmembrane region" description="Helical" evidence="6">
    <location>
        <begin position="361"/>
        <end position="379"/>
    </location>
</feature>
<evidence type="ECO:0000256" key="1">
    <source>
        <dbReference type="ARBA" id="ARBA00004141"/>
    </source>
</evidence>
<feature type="transmembrane region" description="Helical" evidence="6">
    <location>
        <begin position="316"/>
        <end position="341"/>
    </location>
</feature>
<evidence type="ECO:0008006" key="8">
    <source>
        <dbReference type="Google" id="ProtNLM"/>
    </source>
</evidence>
<evidence type="ECO:0000256" key="4">
    <source>
        <dbReference type="ARBA" id="ARBA00022989"/>
    </source>
</evidence>
<feature type="transmembrane region" description="Helical" evidence="6">
    <location>
        <begin position="163"/>
        <end position="183"/>
    </location>
</feature>
<dbReference type="NCBIfam" id="TIGR00797">
    <property type="entry name" value="matE"/>
    <property type="match status" value="1"/>
</dbReference>
<dbReference type="InterPro" id="IPR002528">
    <property type="entry name" value="MATE_fam"/>
</dbReference>
<dbReference type="InterPro" id="IPR045069">
    <property type="entry name" value="MATE_euk"/>
</dbReference>
<feature type="transmembrane region" description="Helical" evidence="6">
    <location>
        <begin position="386"/>
        <end position="408"/>
    </location>
</feature>
<dbReference type="EMBL" id="HBFP01012233">
    <property type="protein sequence ID" value="CAD8824464.1"/>
    <property type="molecule type" value="Transcribed_RNA"/>
</dbReference>
<feature type="transmembrane region" description="Helical" evidence="6">
    <location>
        <begin position="195"/>
        <end position="216"/>
    </location>
</feature>
<keyword evidence="3 6" id="KW-0812">Transmembrane</keyword>
<comment type="similarity">
    <text evidence="2">Belongs to the multi antimicrobial extrusion (MATE) (TC 2.A.66.1) family.</text>
</comment>
<keyword evidence="5 6" id="KW-0472">Membrane</keyword>
<evidence type="ECO:0000313" key="7">
    <source>
        <dbReference type="EMBL" id="CAD8824464.1"/>
    </source>
</evidence>
<evidence type="ECO:0000256" key="6">
    <source>
        <dbReference type="SAM" id="Phobius"/>
    </source>
</evidence>
<dbReference type="Pfam" id="PF01554">
    <property type="entry name" value="MatE"/>
    <property type="match status" value="2"/>
</dbReference>
<feature type="transmembrane region" description="Helical" evidence="6">
    <location>
        <begin position="276"/>
        <end position="295"/>
    </location>
</feature>
<feature type="transmembrane region" description="Helical" evidence="6">
    <location>
        <begin position="414"/>
        <end position="440"/>
    </location>
</feature>
<feature type="transmembrane region" description="Helical" evidence="6">
    <location>
        <begin position="14"/>
        <end position="38"/>
    </location>
</feature>
<dbReference type="CDD" id="cd13132">
    <property type="entry name" value="MATE_eukaryotic"/>
    <property type="match status" value="1"/>
</dbReference>
<organism evidence="7">
    <name type="scientific">Timspurckia oligopyrenoides</name>
    <dbReference type="NCBI Taxonomy" id="708627"/>
    <lineage>
        <taxon>Eukaryota</taxon>
        <taxon>Rhodophyta</taxon>
        <taxon>Bangiophyceae</taxon>
        <taxon>Porphyridiales</taxon>
        <taxon>Porphyridiaceae</taxon>
        <taxon>Timspurckia</taxon>
    </lineage>
</organism>
<evidence type="ECO:0000256" key="3">
    <source>
        <dbReference type="ARBA" id="ARBA00022692"/>
    </source>
</evidence>
<sequence length="483" mass="53731">MEVSMNWMDHLWDLIVLGTPVLIASISQGSLMLVSMIYAGRMDTDSLAGIALGCSIVNISGISVHMGLATALDTLCSQAYGAGNYPMLGIWLQRGVFLGTIISFLIAFVWYFLSNSILNALQIAPEVAVHSTQFLQTSVWMIWPLMTQECTKRYLQAQSQLKAVLWSSFLGTVSNFIICWLFIDYLELDGVLSIAISLSISYWIMLASIILFSIIFEHHADTWVEISWININSGWKEYLSLGFPAVVHCVMEWAAFEVTLIESAMLGSTSLAAQGILLNFCSVMFLLPFSISIALSIRVGQLLGAQKHRAAKQLTFLSLIFSEFCLIIPVAVLMGLFPYFWARIYVDSKVLLERIVAVSKIFSMYFLLDSIQIVCTGALKGAGLQSVAAVGALIGFWIVMVPLSYYLAFHTEMFHGIIGLWAGFVFGEIPLSIVYIGILWTRNWEFLANVAVERSIGDVIICESIQDEENNGYKYSETHPLLK</sequence>
<protein>
    <recommendedName>
        <fullName evidence="8">Multidrug and toxic compound extrusion protein</fullName>
    </recommendedName>
</protein>
<feature type="transmembrane region" description="Helical" evidence="6">
    <location>
        <begin position="91"/>
        <end position="113"/>
    </location>
</feature>
<evidence type="ECO:0000256" key="2">
    <source>
        <dbReference type="ARBA" id="ARBA00010199"/>
    </source>
</evidence>
<reference evidence="7" key="1">
    <citation type="submission" date="2021-01" db="EMBL/GenBank/DDBJ databases">
        <authorList>
            <person name="Corre E."/>
            <person name="Pelletier E."/>
            <person name="Niang G."/>
            <person name="Scheremetjew M."/>
            <person name="Finn R."/>
            <person name="Kale V."/>
            <person name="Holt S."/>
            <person name="Cochrane G."/>
            <person name="Meng A."/>
            <person name="Brown T."/>
            <person name="Cohen L."/>
        </authorList>
    </citation>
    <scope>NUCLEOTIDE SEQUENCE</scope>
    <source>
        <strain evidence="7">CCMP3278</strain>
    </source>
</reference>
<dbReference type="PANTHER" id="PTHR11206">
    <property type="entry name" value="MULTIDRUG RESISTANCE PROTEIN"/>
    <property type="match status" value="1"/>
</dbReference>
<gene>
    <name evidence="7" type="ORF">TOLI1172_LOCUS8863</name>
</gene>
<comment type="subcellular location">
    <subcellularLocation>
        <location evidence="1">Membrane</location>
        <topology evidence="1">Multi-pass membrane protein</topology>
    </subcellularLocation>
</comment>
<feature type="transmembrane region" description="Helical" evidence="6">
    <location>
        <begin position="50"/>
        <end position="71"/>
    </location>
</feature>
<dbReference type="GO" id="GO:0015297">
    <property type="term" value="F:antiporter activity"/>
    <property type="evidence" value="ECO:0007669"/>
    <property type="project" value="InterPro"/>
</dbReference>
<dbReference type="GO" id="GO:0042910">
    <property type="term" value="F:xenobiotic transmembrane transporter activity"/>
    <property type="evidence" value="ECO:0007669"/>
    <property type="project" value="InterPro"/>
</dbReference>
<keyword evidence="4 6" id="KW-1133">Transmembrane helix</keyword>
<dbReference type="GO" id="GO:0016020">
    <property type="term" value="C:membrane"/>
    <property type="evidence" value="ECO:0007669"/>
    <property type="project" value="UniProtKB-SubCell"/>
</dbReference>
<dbReference type="AlphaFoldDB" id="A0A7S1EUB0"/>
<dbReference type="GO" id="GO:1990961">
    <property type="term" value="P:xenobiotic detoxification by transmembrane export across the plasma membrane"/>
    <property type="evidence" value="ECO:0007669"/>
    <property type="project" value="InterPro"/>
</dbReference>
<evidence type="ECO:0000256" key="5">
    <source>
        <dbReference type="ARBA" id="ARBA00023136"/>
    </source>
</evidence>
<name>A0A7S1EUB0_9RHOD</name>